<feature type="compositionally biased region" description="Polar residues" evidence="4">
    <location>
        <begin position="958"/>
        <end position="967"/>
    </location>
</feature>
<feature type="region of interest" description="Disordered" evidence="4">
    <location>
        <begin position="958"/>
        <end position="989"/>
    </location>
</feature>
<evidence type="ECO:0000313" key="5">
    <source>
        <dbReference type="Proteomes" id="UP000515123"/>
    </source>
</evidence>
<evidence type="ECO:0000256" key="2">
    <source>
        <dbReference type="ARBA" id="ARBA00023054"/>
    </source>
</evidence>
<dbReference type="PANTHER" id="PTHR31580:SF22">
    <property type="entry name" value="FILAMENT-LIKE PLANT PROTEIN 7"/>
    <property type="match status" value="1"/>
</dbReference>
<feature type="coiled-coil region" evidence="3">
    <location>
        <begin position="26"/>
        <end position="53"/>
    </location>
</feature>
<protein>
    <submittedName>
        <fullName evidence="6">Filament-like plant protein 7</fullName>
    </submittedName>
</protein>
<keyword evidence="2 3" id="KW-0175">Coiled coil</keyword>
<dbReference type="AlphaFoldDB" id="A0A6P5GX13"/>
<dbReference type="Proteomes" id="UP000515123">
    <property type="component" value="Linkage group 20"/>
</dbReference>
<dbReference type="Pfam" id="PF05911">
    <property type="entry name" value="FPP"/>
    <property type="match status" value="1"/>
</dbReference>
<dbReference type="InterPro" id="IPR008587">
    <property type="entry name" value="FPP_plant"/>
</dbReference>
<dbReference type="RefSeq" id="XP_020110353.1">
    <property type="nucleotide sequence ID" value="XM_020254764.1"/>
</dbReference>
<feature type="coiled-coil region" evidence="3">
    <location>
        <begin position="89"/>
        <end position="197"/>
    </location>
</feature>
<dbReference type="Gramene" id="Aco018901.1.mrna1">
    <property type="protein sequence ID" value="Aco018901.1.mrna1"/>
    <property type="gene ID" value="Aco018901.1.path1"/>
</dbReference>
<feature type="region of interest" description="Disordered" evidence="4">
    <location>
        <begin position="778"/>
        <end position="806"/>
    </location>
</feature>
<organism evidence="5 6">
    <name type="scientific">Ananas comosus</name>
    <name type="common">Pineapple</name>
    <name type="synonym">Ananas ananas</name>
    <dbReference type="NCBI Taxonomy" id="4615"/>
    <lineage>
        <taxon>Eukaryota</taxon>
        <taxon>Viridiplantae</taxon>
        <taxon>Streptophyta</taxon>
        <taxon>Embryophyta</taxon>
        <taxon>Tracheophyta</taxon>
        <taxon>Spermatophyta</taxon>
        <taxon>Magnoliopsida</taxon>
        <taxon>Liliopsida</taxon>
        <taxon>Poales</taxon>
        <taxon>Bromeliaceae</taxon>
        <taxon>Bromelioideae</taxon>
        <taxon>Ananas</taxon>
    </lineage>
</organism>
<gene>
    <name evidence="6" type="primary">LOC109725536</name>
</gene>
<reference evidence="6" key="2">
    <citation type="submission" date="2025-08" db="UniProtKB">
        <authorList>
            <consortium name="RefSeq"/>
        </authorList>
    </citation>
    <scope>IDENTIFICATION</scope>
    <source>
        <tissue evidence="6">Leaf</tissue>
    </source>
</reference>
<dbReference type="OrthoDB" id="1917992at2759"/>
<dbReference type="PANTHER" id="PTHR31580">
    <property type="entry name" value="FILAMENT-LIKE PLANT PROTEIN 4"/>
    <property type="match status" value="1"/>
</dbReference>
<feature type="coiled-coil region" evidence="3">
    <location>
        <begin position="313"/>
        <end position="361"/>
    </location>
</feature>
<feature type="compositionally biased region" description="Polar residues" evidence="4">
    <location>
        <begin position="791"/>
        <end position="801"/>
    </location>
</feature>
<evidence type="ECO:0000256" key="4">
    <source>
        <dbReference type="SAM" id="MobiDB-lite"/>
    </source>
</evidence>
<keyword evidence="5" id="KW-1185">Reference proteome</keyword>
<evidence type="ECO:0000313" key="6">
    <source>
        <dbReference type="RefSeq" id="XP_020110353.1"/>
    </source>
</evidence>
<sequence length="1057" mass="118550">MEQKTWLWRRKSSEKNVLEKSDLLAKEQEKERALKLERSVQDLNEQLSSARTESDAKDDLLAKQAKVAEEAITGWERAETEALSFKQILDDALQQKEVMEEKIDKLDVALKDCHQQLNVSKEEKEHIINEAAKKISKEQEKLRTLEQKLAETNKKIASLGDENSNLCTIVEMKERLIEELNESKALVEANLAEVSKRLDLTEKGNASLKYEVCMLQKELEIRTEERGYNIKSADAAHKQQLESVKKIAKLEAECQRLRVMVRKRLPGPAALAKMRSEVELLGHDNYMELRSKSANSPKSFASRGFVSENGYEAASLLERLRASEDENKILRESLTKKTSEIEHTSSRLSQIERQLKDLSKGHDCYDHIKSSPRMYEHPLASISEGGGHGDNVSCAESWASALISELEHFRNGKPTTPSSRSIGMSDLSLMDDFVEMEKLAVTYVDNRTLLSAQLPSRDSRSCVTTTARSDFTEEAGKELIPVENLSGYITLENYPSWLQDILRVIIQKHHITQKSIDAIFEDVRSALQKQDLFIRGNSSNALNANGNTPRKPQSASLDSFEGIVDTSASHTETANQLSKSNIEKVVSKLIEQVEGIIRRCKKNNDGQLTVSGSDTVSPKSGALNGYVARAFLWETSELTTVLRHFILVCNNLLYGKADPERFISEVSSTLDWIINHCFSLQDVSDMRESIIKHFGGDENCINEFRAVPNSPSLGKNKLDDHDEIKIKGDKIMPLFYTPNGLCSLFEMDIIESRVKESATNRAIPNIELRRSYCEEKIENGNSGNEAPITQVPESEQRTSNFRAEPEAVKESKLIDENHKLEYTAVKVELNETRKRFSSLKVEVENEISTSESEAVAASKGSPKHIIGQEENQLRTSSEIALASEKLAECQETILNLGKQLKALASPKDAALLEKVMLSPTTARPNRRLQLLDHMLAEDGANFEDPNFPQTKEIICTEPRNQQDSTAENPKPGSLNGRNVHTDDNRISNGSVQATTHPVIANKHTHEGDVEMLALVPKTQRGGTSLLRKLLLRKKESKNTKKLTLPISSFEGKELKGV</sequence>
<comment type="similarity">
    <text evidence="1">Belongs to the FPP family.</text>
</comment>
<evidence type="ECO:0000256" key="1">
    <source>
        <dbReference type="ARBA" id="ARBA00005921"/>
    </source>
</evidence>
<reference evidence="5" key="1">
    <citation type="journal article" date="2015" name="Nat. Genet.">
        <title>The pineapple genome and the evolution of CAM photosynthesis.</title>
        <authorList>
            <person name="Ming R."/>
            <person name="VanBuren R."/>
            <person name="Wai C.M."/>
            <person name="Tang H."/>
            <person name="Schatz M.C."/>
            <person name="Bowers J.E."/>
            <person name="Lyons E."/>
            <person name="Wang M.L."/>
            <person name="Chen J."/>
            <person name="Biggers E."/>
            <person name="Zhang J."/>
            <person name="Huang L."/>
            <person name="Zhang L."/>
            <person name="Miao W."/>
            <person name="Zhang J."/>
            <person name="Ye Z."/>
            <person name="Miao C."/>
            <person name="Lin Z."/>
            <person name="Wang H."/>
            <person name="Zhou H."/>
            <person name="Yim W.C."/>
            <person name="Priest H.D."/>
            <person name="Zheng C."/>
            <person name="Woodhouse M."/>
            <person name="Edger P.P."/>
            <person name="Guyot R."/>
            <person name="Guo H.B."/>
            <person name="Guo H."/>
            <person name="Zheng G."/>
            <person name="Singh R."/>
            <person name="Sharma A."/>
            <person name="Min X."/>
            <person name="Zheng Y."/>
            <person name="Lee H."/>
            <person name="Gurtowski J."/>
            <person name="Sedlazeck F.J."/>
            <person name="Harkess A."/>
            <person name="McKain M.R."/>
            <person name="Liao Z."/>
            <person name="Fang J."/>
            <person name="Liu J."/>
            <person name="Zhang X."/>
            <person name="Zhang Q."/>
            <person name="Hu W."/>
            <person name="Qin Y."/>
            <person name="Wang K."/>
            <person name="Chen L.Y."/>
            <person name="Shirley N."/>
            <person name="Lin Y.R."/>
            <person name="Liu L.Y."/>
            <person name="Hernandez A.G."/>
            <person name="Wright C.L."/>
            <person name="Bulone V."/>
            <person name="Tuskan G.A."/>
            <person name="Heath K."/>
            <person name="Zee F."/>
            <person name="Moore P.H."/>
            <person name="Sunkar R."/>
            <person name="Leebens-Mack J.H."/>
            <person name="Mockler T."/>
            <person name="Bennetzen J.L."/>
            <person name="Freeling M."/>
            <person name="Sankoff D."/>
            <person name="Paterson A.H."/>
            <person name="Zhu X."/>
            <person name="Yang X."/>
            <person name="Smith J.A."/>
            <person name="Cushman J.C."/>
            <person name="Paull R.E."/>
            <person name="Yu Q."/>
        </authorList>
    </citation>
    <scope>NUCLEOTIDE SEQUENCE [LARGE SCALE GENOMIC DNA]</scope>
    <source>
        <strain evidence="5">cv. F153</strain>
    </source>
</reference>
<evidence type="ECO:0000256" key="3">
    <source>
        <dbReference type="SAM" id="Coils"/>
    </source>
</evidence>
<name>A0A6P5GX13_ANACO</name>
<accession>A0A6P5GX13</accession>
<proteinExistence type="inferred from homology"/>
<dbReference type="GeneID" id="109725536"/>